<dbReference type="Proteomes" id="UP000237347">
    <property type="component" value="Unassembled WGS sequence"/>
</dbReference>
<keyword evidence="15" id="KW-1185">Reference proteome</keyword>
<keyword evidence="11" id="KW-1133">Transmembrane helix</keyword>
<keyword evidence="5 8" id="KW-0479">Metal-binding</keyword>
<comment type="caution">
    <text evidence="14">The sequence shown here is derived from an EMBL/GenBank/DDBJ whole genome shotgun (WGS) entry which is preliminary data.</text>
</comment>
<feature type="binding site" evidence="9">
    <location>
        <position position="193"/>
    </location>
    <ligand>
        <name>Mn(2+)</name>
        <dbReference type="ChEBI" id="CHEBI:29035"/>
    </ligand>
</feature>
<dbReference type="GO" id="GO:0030145">
    <property type="term" value="F:manganese ion binding"/>
    <property type="evidence" value="ECO:0007669"/>
    <property type="project" value="InterPro"/>
</dbReference>
<dbReference type="Gene3D" id="2.60.120.10">
    <property type="entry name" value="Jelly Rolls"/>
    <property type="match status" value="3"/>
</dbReference>
<dbReference type="AlphaFoldDB" id="A0AAW0JQ68"/>
<dbReference type="CDD" id="cd02241">
    <property type="entry name" value="cupin_OxOx"/>
    <property type="match status" value="1"/>
</dbReference>
<evidence type="ECO:0000313" key="14">
    <source>
        <dbReference type="EMBL" id="KAK7828789.1"/>
    </source>
</evidence>
<keyword evidence="7 8" id="KW-0464">Manganese</keyword>
<organism evidence="14 15">
    <name type="scientific">Quercus suber</name>
    <name type="common">Cork oak</name>
    <dbReference type="NCBI Taxonomy" id="58331"/>
    <lineage>
        <taxon>Eukaryota</taxon>
        <taxon>Viridiplantae</taxon>
        <taxon>Streptophyta</taxon>
        <taxon>Embryophyta</taxon>
        <taxon>Tracheophyta</taxon>
        <taxon>Spermatophyta</taxon>
        <taxon>Magnoliopsida</taxon>
        <taxon>eudicotyledons</taxon>
        <taxon>Gunneridae</taxon>
        <taxon>Pentapetalae</taxon>
        <taxon>rosids</taxon>
        <taxon>fabids</taxon>
        <taxon>Fagales</taxon>
        <taxon>Fagaceae</taxon>
        <taxon>Quercus</taxon>
    </lineage>
</organism>
<name>A0AAW0JQ68_QUESU</name>
<keyword evidence="6" id="KW-0325">Glycoprotein</keyword>
<gene>
    <name evidence="14" type="ORF">CFP56_029946</name>
</gene>
<feature type="domain" description="Cupin type-1" evidence="13">
    <location>
        <begin position="150"/>
        <end position="206"/>
    </location>
</feature>
<evidence type="ECO:0000256" key="3">
    <source>
        <dbReference type="ARBA" id="ARBA00022523"/>
    </source>
</evidence>
<keyword evidence="3" id="KW-0052">Apoplast</keyword>
<feature type="binding site" evidence="8">
    <location>
        <position position="190"/>
    </location>
    <ligand>
        <name>oxalate</name>
        <dbReference type="ChEBI" id="CHEBI:30623"/>
    </ligand>
</feature>
<keyword evidence="4" id="KW-0964">Secreted</keyword>
<proteinExistence type="inferred from homology"/>
<evidence type="ECO:0000256" key="10">
    <source>
        <dbReference type="PIRSR" id="PIRSR601929-3"/>
    </source>
</evidence>
<protein>
    <submittedName>
        <fullName evidence="14">Germin-like protein subfamily 1 member 7</fullName>
    </submittedName>
</protein>
<evidence type="ECO:0000256" key="12">
    <source>
        <dbReference type="SAM" id="SignalP"/>
    </source>
</evidence>
<evidence type="ECO:0000256" key="8">
    <source>
        <dbReference type="PIRSR" id="PIRSR601929-1"/>
    </source>
</evidence>
<evidence type="ECO:0000256" key="11">
    <source>
        <dbReference type="SAM" id="Phobius"/>
    </source>
</evidence>
<dbReference type="GO" id="GO:0048046">
    <property type="term" value="C:apoplast"/>
    <property type="evidence" value="ECO:0007669"/>
    <property type="project" value="UniProtKB-SubCell"/>
</dbReference>
<evidence type="ECO:0000256" key="1">
    <source>
        <dbReference type="ARBA" id="ARBA00004271"/>
    </source>
</evidence>
<feature type="binding site" evidence="9">
    <location>
        <position position="200"/>
    </location>
    <ligand>
        <name>Mn(2+)</name>
        <dbReference type="ChEBI" id="CHEBI:29035"/>
    </ligand>
</feature>
<dbReference type="InterPro" id="IPR014710">
    <property type="entry name" value="RmlC-like_jellyroll"/>
</dbReference>
<dbReference type="InterPro" id="IPR001929">
    <property type="entry name" value="Germin"/>
</dbReference>
<accession>A0AAW0JQ68</accession>
<evidence type="ECO:0000256" key="2">
    <source>
        <dbReference type="ARBA" id="ARBA00007456"/>
    </source>
</evidence>
<feature type="binding site" evidence="8">
    <location>
        <position position="200"/>
    </location>
    <ligand>
        <name>oxalate</name>
        <dbReference type="ChEBI" id="CHEBI:30623"/>
    </ligand>
</feature>
<keyword evidence="11" id="KW-0812">Transmembrane</keyword>
<sequence length="237" mass="25350">MASPILFFGLLAFIFIAALASDPSPLQDFCIADTNSQVWLSCFLFAMWWSVAVLLNGLACKDPTLVEANDFSSSGLHIAGNTSNPAGFSMASPILFFGLLAFIFIAALASDPSPLQDFCIADTNSQVLLNGLACKDPTLVEANDFSSSGLHIAGNTSNPAGFSVTSAQIPGLNTLGISLFRFDYAPWGVNSPHIHHRATEILTVLEVFGSKPQIPSDVLVKAFQVDNNVVNYIRSKF</sequence>
<evidence type="ECO:0000256" key="6">
    <source>
        <dbReference type="ARBA" id="ARBA00023180"/>
    </source>
</evidence>
<feature type="binding site" evidence="8">
    <location>
        <position position="195"/>
    </location>
    <ligand>
        <name>oxalate</name>
        <dbReference type="ChEBI" id="CHEBI:30623"/>
    </ligand>
</feature>
<feature type="transmembrane region" description="Helical" evidence="11">
    <location>
        <begin position="86"/>
        <end position="109"/>
    </location>
</feature>
<comment type="similarity">
    <text evidence="2">Belongs to the germin family.</text>
</comment>
<feature type="transmembrane region" description="Helical" evidence="11">
    <location>
        <begin position="36"/>
        <end position="55"/>
    </location>
</feature>
<dbReference type="Pfam" id="PF00190">
    <property type="entry name" value="Cupin_1"/>
    <property type="match status" value="1"/>
</dbReference>
<keyword evidence="12" id="KW-0732">Signal</keyword>
<dbReference type="InterPro" id="IPR006045">
    <property type="entry name" value="Cupin_1"/>
</dbReference>
<dbReference type="InterPro" id="IPR011051">
    <property type="entry name" value="RmlC_Cupin_sf"/>
</dbReference>
<evidence type="ECO:0000313" key="15">
    <source>
        <dbReference type="Proteomes" id="UP000237347"/>
    </source>
</evidence>
<reference evidence="14 15" key="1">
    <citation type="journal article" date="2018" name="Sci. Data">
        <title>The draft genome sequence of cork oak.</title>
        <authorList>
            <person name="Ramos A.M."/>
            <person name="Usie A."/>
            <person name="Barbosa P."/>
            <person name="Barros P.M."/>
            <person name="Capote T."/>
            <person name="Chaves I."/>
            <person name="Simoes F."/>
            <person name="Abreu I."/>
            <person name="Carrasquinho I."/>
            <person name="Faro C."/>
            <person name="Guimaraes J.B."/>
            <person name="Mendonca D."/>
            <person name="Nobrega F."/>
            <person name="Rodrigues L."/>
            <person name="Saibo N.J.M."/>
            <person name="Varela M.C."/>
            <person name="Egas C."/>
            <person name="Matos J."/>
            <person name="Miguel C.M."/>
            <person name="Oliveira M.M."/>
            <person name="Ricardo C.P."/>
            <person name="Goncalves S."/>
        </authorList>
    </citation>
    <scope>NUCLEOTIDE SEQUENCE [LARGE SCALE GENOMIC DNA]</scope>
    <source>
        <strain evidence="15">cv. HL8</strain>
    </source>
</reference>
<dbReference type="SUPFAM" id="SSF51182">
    <property type="entry name" value="RmlC-like cupins"/>
    <property type="match status" value="1"/>
</dbReference>
<evidence type="ECO:0000256" key="4">
    <source>
        <dbReference type="ARBA" id="ARBA00022525"/>
    </source>
</evidence>
<feature type="disulfide bond" evidence="10">
    <location>
        <begin position="119"/>
        <end position="134"/>
    </location>
</feature>
<evidence type="ECO:0000259" key="13">
    <source>
        <dbReference type="Pfam" id="PF00190"/>
    </source>
</evidence>
<keyword evidence="10" id="KW-1015">Disulfide bond</keyword>
<evidence type="ECO:0000256" key="9">
    <source>
        <dbReference type="PIRSR" id="PIRSR601929-2"/>
    </source>
</evidence>
<dbReference type="PANTHER" id="PTHR31238">
    <property type="entry name" value="GERMIN-LIKE PROTEIN SUBFAMILY 3 MEMBER 3"/>
    <property type="match status" value="1"/>
</dbReference>
<evidence type="ECO:0000256" key="7">
    <source>
        <dbReference type="ARBA" id="ARBA00023211"/>
    </source>
</evidence>
<evidence type="ECO:0000256" key="5">
    <source>
        <dbReference type="ARBA" id="ARBA00022723"/>
    </source>
</evidence>
<comment type="subcellular location">
    <subcellularLocation>
        <location evidence="1">Secreted</location>
        <location evidence="1">Extracellular space</location>
        <location evidence="1">Apoplast</location>
    </subcellularLocation>
</comment>
<dbReference type="EMBL" id="PKMF04000496">
    <property type="protein sequence ID" value="KAK7828789.1"/>
    <property type="molecule type" value="Genomic_DNA"/>
</dbReference>
<feature type="chain" id="PRO_5043945557" evidence="12">
    <location>
        <begin position="21"/>
        <end position="237"/>
    </location>
</feature>
<feature type="signal peptide" evidence="12">
    <location>
        <begin position="1"/>
        <end position="20"/>
    </location>
</feature>
<keyword evidence="11" id="KW-0472">Membrane</keyword>
<feature type="binding site" evidence="9">
    <location>
        <position position="195"/>
    </location>
    <ligand>
        <name>Mn(2+)</name>
        <dbReference type="ChEBI" id="CHEBI:29035"/>
    </ligand>
</feature>